<dbReference type="EC" id="5.2.1.8" evidence="11"/>
<feature type="domain" description="PpiC" evidence="13">
    <location>
        <begin position="135"/>
        <end position="231"/>
    </location>
</feature>
<dbReference type="SUPFAM" id="SSF54534">
    <property type="entry name" value="FKBP-like"/>
    <property type="match status" value="1"/>
</dbReference>
<gene>
    <name evidence="11" type="primary">prsA</name>
    <name evidence="14" type="ORF">FC14_GL001509</name>
</gene>
<dbReference type="Pfam" id="PF00639">
    <property type="entry name" value="Rotamase"/>
    <property type="match status" value="1"/>
</dbReference>
<dbReference type="InterPro" id="IPR027304">
    <property type="entry name" value="Trigger_fact/SurA_dom_sf"/>
</dbReference>
<comment type="catalytic activity">
    <reaction evidence="1 11">
        <text>[protein]-peptidylproline (omega=180) = [protein]-peptidylproline (omega=0)</text>
        <dbReference type="Rhea" id="RHEA:16237"/>
        <dbReference type="Rhea" id="RHEA-COMP:10747"/>
        <dbReference type="Rhea" id="RHEA-COMP:10748"/>
        <dbReference type="ChEBI" id="CHEBI:83833"/>
        <dbReference type="ChEBI" id="CHEBI:83834"/>
        <dbReference type="EC" id="5.2.1.8"/>
    </reaction>
</comment>
<dbReference type="PANTHER" id="PTHR47245:SF1">
    <property type="entry name" value="FOLDASE PROTEIN PRSA"/>
    <property type="match status" value="1"/>
</dbReference>
<evidence type="ECO:0000256" key="12">
    <source>
        <dbReference type="SAM" id="SignalP"/>
    </source>
</evidence>
<comment type="caution">
    <text evidence="14">The sequence shown here is derived from an EMBL/GenBank/DDBJ whole genome shotgun (WGS) entry which is preliminary data.</text>
</comment>
<dbReference type="InterPro" id="IPR050245">
    <property type="entry name" value="PrsA_foldase"/>
</dbReference>
<comment type="function">
    <text evidence="11">Plays a major role in protein secretion by helping the post-translocational extracellular folding of several secreted proteins.</text>
</comment>
<dbReference type="InterPro" id="IPR023059">
    <property type="entry name" value="Foldase_PrsA"/>
</dbReference>
<sequence length="298" mass="32800">MKKWLVACAGVLMTFSLAACSKTVATTSGGKITESEYYSSMKKTSSGKAVLEQMILDKVLEKDYGSKVTSKKVDKQFNEQKEKYGSTFSTVLSQYGYTNSSFKKAIRSNLLLEEAVKDHTKITNKMLKKQWAKYQPEITVAHILVSKKSEAEDIINQLKADPTYANFKKLAKKNSTDSSTASDGGKLPSFDNTDTSLASSFKKAAFALKQGEYTATPVKTSYGYHIIWSVKNPGKGKMSDHISDLKKQIIANKESDSEYMQKVVAKVLKGGKVSIKDKDLKDVLSNYLSTSSSASSSK</sequence>
<keyword evidence="15" id="KW-1185">Reference proteome</keyword>
<keyword evidence="7 11" id="KW-0472">Membrane</keyword>
<protein>
    <recommendedName>
        <fullName evidence="11">Foldase protein PrsA</fullName>
        <ecNumber evidence="11">5.2.1.8</ecNumber>
    </recommendedName>
</protein>
<dbReference type="RefSeq" id="WP_056976414.1">
    <property type="nucleotide sequence ID" value="NZ_AYYP01000019.1"/>
</dbReference>
<keyword evidence="9 11" id="KW-0413">Isomerase</keyword>
<evidence type="ECO:0000256" key="11">
    <source>
        <dbReference type="HAMAP-Rule" id="MF_01145"/>
    </source>
</evidence>
<keyword evidence="10 11" id="KW-0449">Lipoprotein</keyword>
<evidence type="ECO:0000256" key="10">
    <source>
        <dbReference type="ARBA" id="ARBA00023288"/>
    </source>
</evidence>
<dbReference type="OrthoDB" id="14196at2"/>
<dbReference type="PROSITE" id="PS50198">
    <property type="entry name" value="PPIC_PPIASE_2"/>
    <property type="match status" value="1"/>
</dbReference>
<comment type="subcellular location">
    <subcellularLocation>
        <location evidence="2 11">Cell membrane</location>
        <topology evidence="2 11">Lipid-anchor</topology>
    </subcellularLocation>
</comment>
<comment type="similarity">
    <text evidence="3 11">Belongs to the PrsA family.</text>
</comment>
<dbReference type="InterPro" id="IPR000297">
    <property type="entry name" value="PPIase_PpiC"/>
</dbReference>
<keyword evidence="4 11" id="KW-1003">Cell membrane</keyword>
<evidence type="ECO:0000313" key="14">
    <source>
        <dbReference type="EMBL" id="KRM65156.1"/>
    </source>
</evidence>
<dbReference type="NCBIfam" id="NF003356">
    <property type="entry name" value="PRK04405.1"/>
    <property type="match status" value="1"/>
</dbReference>
<dbReference type="SUPFAM" id="SSF109998">
    <property type="entry name" value="Triger factor/SurA peptide-binding domain-like"/>
    <property type="match status" value="1"/>
</dbReference>
<dbReference type="Proteomes" id="UP000051008">
    <property type="component" value="Unassembled WGS sequence"/>
</dbReference>
<evidence type="ECO:0000256" key="6">
    <source>
        <dbReference type="ARBA" id="ARBA00023110"/>
    </source>
</evidence>
<evidence type="ECO:0000259" key="13">
    <source>
        <dbReference type="PROSITE" id="PS50198"/>
    </source>
</evidence>
<organism evidence="14 15">
    <name type="scientific">Ligilactobacillus agilis DSM 20509</name>
    <dbReference type="NCBI Taxonomy" id="1423718"/>
    <lineage>
        <taxon>Bacteria</taxon>
        <taxon>Bacillati</taxon>
        <taxon>Bacillota</taxon>
        <taxon>Bacilli</taxon>
        <taxon>Lactobacillales</taxon>
        <taxon>Lactobacillaceae</taxon>
        <taxon>Ligilactobacillus</taxon>
    </lineage>
</organism>
<dbReference type="PROSITE" id="PS51257">
    <property type="entry name" value="PROKAR_LIPOPROTEIN"/>
    <property type="match status" value="1"/>
</dbReference>
<dbReference type="EMBL" id="AYYP01000019">
    <property type="protein sequence ID" value="KRM65156.1"/>
    <property type="molecule type" value="Genomic_DNA"/>
</dbReference>
<dbReference type="InterPro" id="IPR046357">
    <property type="entry name" value="PPIase_dom_sf"/>
</dbReference>
<keyword evidence="8 11" id="KW-0564">Palmitate</keyword>
<evidence type="ECO:0000256" key="8">
    <source>
        <dbReference type="ARBA" id="ARBA00023139"/>
    </source>
</evidence>
<name>A0A0R2AHJ2_9LACO</name>
<dbReference type="Gene3D" id="3.10.50.40">
    <property type="match status" value="1"/>
</dbReference>
<evidence type="ECO:0000313" key="15">
    <source>
        <dbReference type="Proteomes" id="UP000051008"/>
    </source>
</evidence>
<evidence type="ECO:0000256" key="3">
    <source>
        <dbReference type="ARBA" id="ARBA00006071"/>
    </source>
</evidence>
<keyword evidence="5 11" id="KW-0732">Signal</keyword>
<evidence type="ECO:0000256" key="2">
    <source>
        <dbReference type="ARBA" id="ARBA00004193"/>
    </source>
</evidence>
<evidence type="ECO:0000256" key="7">
    <source>
        <dbReference type="ARBA" id="ARBA00023136"/>
    </source>
</evidence>
<evidence type="ECO:0000256" key="1">
    <source>
        <dbReference type="ARBA" id="ARBA00000971"/>
    </source>
</evidence>
<dbReference type="PATRIC" id="fig|1423718.3.peg.1574"/>
<evidence type="ECO:0000256" key="5">
    <source>
        <dbReference type="ARBA" id="ARBA00022729"/>
    </source>
</evidence>
<accession>A0A0R2AHJ2</accession>
<feature type="signal peptide" evidence="12">
    <location>
        <begin position="1"/>
        <end position="18"/>
    </location>
</feature>
<dbReference type="PANTHER" id="PTHR47245">
    <property type="entry name" value="PEPTIDYLPROLYL ISOMERASE"/>
    <property type="match status" value="1"/>
</dbReference>
<evidence type="ECO:0000256" key="4">
    <source>
        <dbReference type="ARBA" id="ARBA00022475"/>
    </source>
</evidence>
<keyword evidence="6 11" id="KW-0697">Rotamase</keyword>
<dbReference type="HAMAP" id="MF_01145">
    <property type="entry name" value="Foldase_PrsA"/>
    <property type="match status" value="1"/>
</dbReference>
<reference evidence="14 15" key="1">
    <citation type="journal article" date="2015" name="Genome Announc.">
        <title>Expanding the biotechnology potential of lactobacilli through comparative genomics of 213 strains and associated genera.</title>
        <authorList>
            <person name="Sun Z."/>
            <person name="Harris H.M."/>
            <person name="McCann A."/>
            <person name="Guo C."/>
            <person name="Argimon S."/>
            <person name="Zhang W."/>
            <person name="Yang X."/>
            <person name="Jeffery I.B."/>
            <person name="Cooney J.C."/>
            <person name="Kagawa T.F."/>
            <person name="Liu W."/>
            <person name="Song Y."/>
            <person name="Salvetti E."/>
            <person name="Wrobel A."/>
            <person name="Rasinkangas P."/>
            <person name="Parkhill J."/>
            <person name="Rea M.C."/>
            <person name="O'Sullivan O."/>
            <person name="Ritari J."/>
            <person name="Douillard F.P."/>
            <person name="Paul Ross R."/>
            <person name="Yang R."/>
            <person name="Briner A.E."/>
            <person name="Felis G.E."/>
            <person name="de Vos W.M."/>
            <person name="Barrangou R."/>
            <person name="Klaenhammer T.R."/>
            <person name="Caufield P.W."/>
            <person name="Cui Y."/>
            <person name="Zhang H."/>
            <person name="O'Toole P.W."/>
        </authorList>
    </citation>
    <scope>NUCLEOTIDE SEQUENCE [LARGE SCALE GENOMIC DNA]</scope>
    <source>
        <strain evidence="14 15">DSM 20509</strain>
    </source>
</reference>
<feature type="chain" id="PRO_5039023240" description="Foldase protein PrsA" evidence="12">
    <location>
        <begin position="19"/>
        <end position="298"/>
    </location>
</feature>
<dbReference type="AlphaFoldDB" id="A0A0R2AHJ2"/>
<dbReference type="GO" id="GO:0003755">
    <property type="term" value="F:peptidyl-prolyl cis-trans isomerase activity"/>
    <property type="evidence" value="ECO:0007669"/>
    <property type="project" value="UniProtKB-UniRule"/>
</dbReference>
<dbReference type="GO" id="GO:0006457">
    <property type="term" value="P:protein folding"/>
    <property type="evidence" value="ECO:0007669"/>
    <property type="project" value="UniProtKB-UniRule"/>
</dbReference>
<evidence type="ECO:0000256" key="9">
    <source>
        <dbReference type="ARBA" id="ARBA00023235"/>
    </source>
</evidence>
<proteinExistence type="inferred from homology"/>
<dbReference type="GO" id="GO:0005886">
    <property type="term" value="C:plasma membrane"/>
    <property type="evidence" value="ECO:0007669"/>
    <property type="project" value="UniProtKB-SubCell"/>
</dbReference>